<reference evidence="3" key="1">
    <citation type="journal article" date="2019" name="Int. J. Syst. Evol. Microbiol.">
        <title>The Global Catalogue of Microorganisms (GCM) 10K type strain sequencing project: providing services to taxonomists for standard genome sequencing and annotation.</title>
        <authorList>
            <consortium name="The Broad Institute Genomics Platform"/>
            <consortium name="The Broad Institute Genome Sequencing Center for Infectious Disease"/>
            <person name="Wu L."/>
            <person name="Ma J."/>
        </authorList>
    </citation>
    <scope>NUCLEOTIDE SEQUENCE [LARGE SCALE GENOMIC DNA]</scope>
    <source>
        <strain evidence="3">JCM 17106</strain>
    </source>
</reference>
<dbReference type="InterPro" id="IPR050789">
    <property type="entry name" value="Diverse_Enzym_Activities"/>
</dbReference>
<sequence length="388" mass="43633">MIYRILFIALLVTGCKTSKIEEVYDINPEVNFNRILQEEVNTPQNETAGISLTVISPELGLDFSGAAGYDSKDKNTTLKAEQPFRIASLTKTFVASAILRLQEQGLLDINDPITSYISEKHISILEKGGYLPGTITLKHCMMHTSGLYDYAEGGPDYIEMASKSPKKRWTRTEQIQFAMDYGKPLALAGKEHHYSDTGYILLGEIIENITQKGLAEGLRTLLKFDALEMNATWLESLENRPVGLLPSVKRYLGNIDASDWDNSVDLYGGGGLSSTTRDLCIFLQGLFNGSIYENKNTLPVMLLQKDFIPKVKGELPEYRLGFGNIRSKTSDVEAFLHAGFWETIFMHFPKYNCSIAINHTNGDSKTLQKVINYVQWLDKNQKRNTQPY</sequence>
<dbReference type="Gene3D" id="3.40.710.10">
    <property type="entry name" value="DD-peptidase/beta-lactamase superfamily"/>
    <property type="match status" value="1"/>
</dbReference>
<dbReference type="Pfam" id="PF00144">
    <property type="entry name" value="Beta-lactamase"/>
    <property type="match status" value="1"/>
</dbReference>
<organism evidence="2 3">
    <name type="scientific">Aquimarina addita</name>
    <dbReference type="NCBI Taxonomy" id="870485"/>
    <lineage>
        <taxon>Bacteria</taxon>
        <taxon>Pseudomonadati</taxon>
        <taxon>Bacteroidota</taxon>
        <taxon>Flavobacteriia</taxon>
        <taxon>Flavobacteriales</taxon>
        <taxon>Flavobacteriaceae</taxon>
        <taxon>Aquimarina</taxon>
    </lineage>
</organism>
<gene>
    <name evidence="2" type="ORF">GCM10022393_25390</name>
</gene>
<keyword evidence="2" id="KW-0378">Hydrolase</keyword>
<dbReference type="PANTHER" id="PTHR43283">
    <property type="entry name" value="BETA-LACTAMASE-RELATED"/>
    <property type="match status" value="1"/>
</dbReference>
<evidence type="ECO:0000259" key="1">
    <source>
        <dbReference type="Pfam" id="PF00144"/>
    </source>
</evidence>
<dbReference type="InterPro" id="IPR001466">
    <property type="entry name" value="Beta-lactam-related"/>
</dbReference>
<dbReference type="GO" id="GO:0016787">
    <property type="term" value="F:hydrolase activity"/>
    <property type="evidence" value="ECO:0007669"/>
    <property type="project" value="UniProtKB-KW"/>
</dbReference>
<dbReference type="RefSeq" id="WP_344927939.1">
    <property type="nucleotide sequence ID" value="NZ_BAABCW010000010.1"/>
</dbReference>
<feature type="domain" description="Beta-lactamase-related" evidence="1">
    <location>
        <begin position="65"/>
        <end position="360"/>
    </location>
</feature>
<protein>
    <submittedName>
        <fullName evidence="2">Serine hydrolase domain-containing protein</fullName>
    </submittedName>
</protein>
<comment type="caution">
    <text evidence="2">The sequence shown here is derived from an EMBL/GenBank/DDBJ whole genome shotgun (WGS) entry which is preliminary data.</text>
</comment>
<dbReference type="PROSITE" id="PS51257">
    <property type="entry name" value="PROKAR_LIPOPROTEIN"/>
    <property type="match status" value="1"/>
</dbReference>
<dbReference type="SUPFAM" id="SSF56601">
    <property type="entry name" value="beta-lactamase/transpeptidase-like"/>
    <property type="match status" value="1"/>
</dbReference>
<dbReference type="InterPro" id="IPR012338">
    <property type="entry name" value="Beta-lactam/transpept-like"/>
</dbReference>
<accession>A0ABP6UN62</accession>
<keyword evidence="3" id="KW-1185">Reference proteome</keyword>
<evidence type="ECO:0000313" key="3">
    <source>
        <dbReference type="Proteomes" id="UP001500459"/>
    </source>
</evidence>
<dbReference type="Proteomes" id="UP001500459">
    <property type="component" value="Unassembled WGS sequence"/>
</dbReference>
<proteinExistence type="predicted"/>
<evidence type="ECO:0000313" key="2">
    <source>
        <dbReference type="EMBL" id="GAA3510728.1"/>
    </source>
</evidence>
<name>A0ABP6UN62_9FLAO</name>
<dbReference type="EMBL" id="BAABCW010000010">
    <property type="protein sequence ID" value="GAA3510728.1"/>
    <property type="molecule type" value="Genomic_DNA"/>
</dbReference>